<proteinExistence type="predicted"/>
<dbReference type="EMBL" id="CP108222">
    <property type="protein sequence ID" value="WTT20305.1"/>
    <property type="molecule type" value="Genomic_DNA"/>
</dbReference>
<name>A0AAU2AA69_9ACTN</name>
<evidence type="ECO:0000256" key="2">
    <source>
        <dbReference type="SAM" id="SignalP"/>
    </source>
</evidence>
<feature type="region of interest" description="Disordered" evidence="1">
    <location>
        <begin position="28"/>
        <end position="61"/>
    </location>
</feature>
<dbReference type="PROSITE" id="PS51257">
    <property type="entry name" value="PROKAR_LIPOPROTEIN"/>
    <property type="match status" value="1"/>
</dbReference>
<gene>
    <name evidence="3" type="ORF">OHA22_34640</name>
</gene>
<organism evidence="3">
    <name type="scientific">Streptomyces sp. NBC_00093</name>
    <dbReference type="NCBI Taxonomy" id="2975649"/>
    <lineage>
        <taxon>Bacteria</taxon>
        <taxon>Bacillati</taxon>
        <taxon>Actinomycetota</taxon>
        <taxon>Actinomycetes</taxon>
        <taxon>Kitasatosporales</taxon>
        <taxon>Streptomycetaceae</taxon>
        <taxon>Streptomyces</taxon>
    </lineage>
</organism>
<protein>
    <recommendedName>
        <fullName evidence="4">Lipoprotein</fullName>
    </recommendedName>
</protein>
<feature type="compositionally biased region" description="Low complexity" evidence="1">
    <location>
        <begin position="32"/>
        <end position="46"/>
    </location>
</feature>
<evidence type="ECO:0000313" key="3">
    <source>
        <dbReference type="EMBL" id="WTT20305.1"/>
    </source>
</evidence>
<dbReference type="AlphaFoldDB" id="A0AAU2AA69"/>
<feature type="signal peptide" evidence="2">
    <location>
        <begin position="1"/>
        <end position="26"/>
    </location>
</feature>
<reference evidence="3" key="1">
    <citation type="submission" date="2022-10" db="EMBL/GenBank/DDBJ databases">
        <title>The complete genomes of actinobacterial strains from the NBC collection.</title>
        <authorList>
            <person name="Joergensen T.S."/>
            <person name="Alvarez Arevalo M."/>
            <person name="Sterndorff E.B."/>
            <person name="Faurdal D."/>
            <person name="Vuksanovic O."/>
            <person name="Mourched A.-S."/>
            <person name="Charusanti P."/>
            <person name="Shaw S."/>
            <person name="Blin K."/>
            <person name="Weber T."/>
        </authorList>
    </citation>
    <scope>NUCLEOTIDE SEQUENCE</scope>
    <source>
        <strain evidence="3">NBC_00093</strain>
    </source>
</reference>
<evidence type="ECO:0000256" key="1">
    <source>
        <dbReference type="SAM" id="MobiDB-lite"/>
    </source>
</evidence>
<accession>A0AAU2AA69</accession>
<feature type="chain" id="PRO_5043390186" description="Lipoprotein" evidence="2">
    <location>
        <begin position="27"/>
        <end position="305"/>
    </location>
</feature>
<sequence>MRTHTTRTSAQLLLALSLSLALTACGSDKAENSNASKPSAPKSSSPAPSPSRAQQVADAWDGSAAAKAWREGFYPMGDTAPQPPGDGFHSEDDRIAHMLENYLLRGELPTAAPEKGQVKWADGESLTLPLLDARETYTALDRVDSPTDPQLTVTGAKLGEMTMVTSRGPATVPAWFFTLKGYDEPLKRVALKPSKLPKPPIGKAAGGRSTRDGLQEMGRLIEVSEDGRSVTVVAYHGSCDDGPAVDALETEGSVVLSATILGGNTTGEICTADLRGEKMTVRLDRPMGGRVLLDAFMGRPLPTRW</sequence>
<keyword evidence="2" id="KW-0732">Signal</keyword>
<evidence type="ECO:0008006" key="4">
    <source>
        <dbReference type="Google" id="ProtNLM"/>
    </source>
</evidence>